<gene>
    <name evidence="2" type="ORF">OA86_13110</name>
</gene>
<dbReference type="Gene3D" id="3.20.20.100">
    <property type="entry name" value="NADP-dependent oxidoreductase domain"/>
    <property type="match status" value="1"/>
</dbReference>
<organism evidence="2 3">
    <name type="scientific">Kaistella jeonii</name>
    <dbReference type="NCBI Taxonomy" id="266749"/>
    <lineage>
        <taxon>Bacteria</taxon>
        <taxon>Pseudomonadati</taxon>
        <taxon>Bacteroidota</taxon>
        <taxon>Flavobacteriia</taxon>
        <taxon>Flavobacteriales</taxon>
        <taxon>Weeksellaceae</taxon>
        <taxon>Chryseobacterium group</taxon>
        <taxon>Kaistella</taxon>
    </lineage>
</organism>
<dbReference type="PRINTS" id="PR00069">
    <property type="entry name" value="ALDKETRDTASE"/>
</dbReference>
<dbReference type="PANTHER" id="PTHR43364:SF1">
    <property type="entry name" value="OXIDOREDUCTASE YDHF"/>
    <property type="match status" value="1"/>
</dbReference>
<dbReference type="GO" id="GO:0016491">
    <property type="term" value="F:oxidoreductase activity"/>
    <property type="evidence" value="ECO:0007669"/>
    <property type="project" value="InterPro"/>
</dbReference>
<accession>A0A0C1FJ87</accession>
<evidence type="ECO:0000259" key="1">
    <source>
        <dbReference type="Pfam" id="PF00248"/>
    </source>
</evidence>
<dbReference type="InterPro" id="IPR023210">
    <property type="entry name" value="NADP_OxRdtase_dom"/>
</dbReference>
<evidence type="ECO:0000313" key="2">
    <source>
        <dbReference type="EMBL" id="KIA87979.1"/>
    </source>
</evidence>
<dbReference type="PANTHER" id="PTHR43364">
    <property type="entry name" value="NADH-SPECIFIC METHYLGLYOXAL REDUCTASE-RELATED"/>
    <property type="match status" value="1"/>
</dbReference>
<evidence type="ECO:0000313" key="3">
    <source>
        <dbReference type="Proteomes" id="UP000031473"/>
    </source>
</evidence>
<protein>
    <submittedName>
        <fullName evidence="2">Aldo/keto reductase</fullName>
    </submittedName>
</protein>
<dbReference type="InterPro" id="IPR050523">
    <property type="entry name" value="AKR_Detox_Biosynth"/>
</dbReference>
<keyword evidence="3" id="KW-1185">Reference proteome</keyword>
<feature type="domain" description="NADP-dependent oxidoreductase" evidence="1">
    <location>
        <begin position="5"/>
        <end position="277"/>
    </location>
</feature>
<comment type="caution">
    <text evidence="2">The sequence shown here is derived from an EMBL/GenBank/DDBJ whole genome shotgun (WGS) entry which is preliminary data.</text>
</comment>
<name>A0A0C1FJ87_9FLAO</name>
<dbReference type="SUPFAM" id="SSF51430">
    <property type="entry name" value="NAD(P)-linked oxidoreductase"/>
    <property type="match status" value="1"/>
</dbReference>
<reference evidence="2 3" key="1">
    <citation type="submission" date="2014-10" db="EMBL/GenBank/DDBJ databases">
        <title>Kaistella jeonii genome.</title>
        <authorList>
            <person name="Clayton J.T."/>
            <person name="Newman J.D."/>
        </authorList>
    </citation>
    <scope>NUCLEOTIDE SEQUENCE [LARGE SCALE GENOMIC DNA]</scope>
    <source>
        <strain evidence="2 3">DSM 17048</strain>
    </source>
</reference>
<dbReference type="InterPro" id="IPR020471">
    <property type="entry name" value="AKR"/>
</dbReference>
<proteinExistence type="predicted"/>
<dbReference type="Proteomes" id="UP000031473">
    <property type="component" value="Unassembled WGS sequence"/>
</dbReference>
<dbReference type="Pfam" id="PF00248">
    <property type="entry name" value="Aldo_ket_red"/>
    <property type="match status" value="1"/>
</dbReference>
<dbReference type="OrthoDB" id="9773828at2"/>
<dbReference type="InterPro" id="IPR036812">
    <property type="entry name" value="NAD(P)_OxRdtase_dom_sf"/>
</dbReference>
<dbReference type="RefSeq" id="WP_039354156.1">
    <property type="nucleotide sequence ID" value="NZ_FOLA01000006.1"/>
</dbReference>
<dbReference type="AlphaFoldDB" id="A0A0C1FJ87"/>
<sequence>MNFSPIIIGTMRWGIWGANHSKKEVQKLIETSVEQKLSTFDHADIYGNHTTEKLFGDSFSEMNVKREEVQFISKCAIEMPCENRNFTLKSYNYSKEHILRSVDQSLENLKTDYLDLLLLHRPSPLMNPDEIAETFNILREQHKVRHFGVSNFSPSQFDLINNAFPIITNQVEISLNQTKAFYDGTLDQMMLKKLKPMAYSVMGNYFSEDSAENSRIKKILGTLCEKYNAEENQILLAFILKHPAKIFPVIGTSRAENIIKFKNSLSVNLEREDWFKLLEAKEGKIVD</sequence>
<dbReference type="EMBL" id="JSYL01000012">
    <property type="protein sequence ID" value="KIA87979.1"/>
    <property type="molecule type" value="Genomic_DNA"/>
</dbReference>
<dbReference type="STRING" id="266749.SAMN05421876_10630"/>
<dbReference type="GO" id="GO:0005829">
    <property type="term" value="C:cytosol"/>
    <property type="evidence" value="ECO:0007669"/>
    <property type="project" value="TreeGrafter"/>
</dbReference>